<feature type="transmembrane region" description="Helical" evidence="1">
    <location>
        <begin position="55"/>
        <end position="77"/>
    </location>
</feature>
<organism evidence="2 3">
    <name type="scientific">Ophiocordyceps australis</name>
    <dbReference type="NCBI Taxonomy" id="1399860"/>
    <lineage>
        <taxon>Eukaryota</taxon>
        <taxon>Fungi</taxon>
        <taxon>Dikarya</taxon>
        <taxon>Ascomycota</taxon>
        <taxon>Pezizomycotina</taxon>
        <taxon>Sordariomycetes</taxon>
        <taxon>Hypocreomycetidae</taxon>
        <taxon>Hypocreales</taxon>
        <taxon>Ophiocordycipitaceae</taxon>
        <taxon>Ophiocordyceps</taxon>
    </lineage>
</organism>
<comment type="caution">
    <text evidence="2">The sequence shown here is derived from an EMBL/GenBank/DDBJ whole genome shotgun (WGS) entry which is preliminary data.</text>
</comment>
<evidence type="ECO:0000256" key="1">
    <source>
        <dbReference type="SAM" id="Phobius"/>
    </source>
</evidence>
<accession>A0A2C5XHE2</accession>
<keyword evidence="1" id="KW-1133">Transmembrane helix</keyword>
<keyword evidence="1" id="KW-0812">Transmembrane</keyword>
<dbReference type="OrthoDB" id="5141589at2759"/>
<feature type="transmembrane region" description="Helical" evidence="1">
    <location>
        <begin position="89"/>
        <end position="110"/>
    </location>
</feature>
<feature type="transmembrane region" description="Helical" evidence="1">
    <location>
        <begin position="159"/>
        <end position="179"/>
    </location>
</feature>
<dbReference type="EMBL" id="NJET01000065">
    <property type="protein sequence ID" value="PHH62708.1"/>
    <property type="molecule type" value="Genomic_DNA"/>
</dbReference>
<protein>
    <submittedName>
        <fullName evidence="2">Uncharacterized protein</fullName>
    </submittedName>
</protein>
<sequence>MPGRLSKCILLTLILIYTTSNFILFASSASAWSLTRRHTTCHSATTCSSTRWSLYSILTPAALIAFVGSATMAANTLVYARAFPIDPLFVFRSVFFSLLLLVPILGLAWSSPYTVDQDVVAPPSYSDPSGRTKTFAGIMGLFVLESLDSSFSASKPAFYMAHVNILFGALIASVSAAMAPPAGMITVLPPQASKPA</sequence>
<proteinExistence type="predicted"/>
<gene>
    <name evidence="2" type="ORF">CDD81_6777</name>
</gene>
<name>A0A2C5XHE2_9HYPO</name>
<evidence type="ECO:0000313" key="3">
    <source>
        <dbReference type="Proteomes" id="UP000226192"/>
    </source>
</evidence>
<reference evidence="2 3" key="1">
    <citation type="submission" date="2017-06" db="EMBL/GenBank/DDBJ databases">
        <title>Ant-infecting Ophiocordyceps genomes reveal a high diversity of potential behavioral manipulation genes and a possible major role for enterotoxins.</title>
        <authorList>
            <person name="De Bekker C."/>
            <person name="Evans H.C."/>
            <person name="Brachmann A."/>
            <person name="Hughes D.P."/>
        </authorList>
    </citation>
    <scope>NUCLEOTIDE SEQUENCE [LARGE SCALE GENOMIC DNA]</scope>
    <source>
        <strain evidence="2 3">Map64</strain>
    </source>
</reference>
<evidence type="ECO:0000313" key="2">
    <source>
        <dbReference type="EMBL" id="PHH62708.1"/>
    </source>
</evidence>
<dbReference type="Proteomes" id="UP000226192">
    <property type="component" value="Unassembled WGS sequence"/>
</dbReference>
<keyword evidence="1" id="KW-0472">Membrane</keyword>
<keyword evidence="3" id="KW-1185">Reference proteome</keyword>
<dbReference type="AlphaFoldDB" id="A0A2C5XHE2"/>